<evidence type="ECO:0000313" key="1">
    <source>
        <dbReference type="EMBL" id="KZP03231.1"/>
    </source>
</evidence>
<organism evidence="1 2">
    <name type="scientific">Athelia psychrophila</name>
    <dbReference type="NCBI Taxonomy" id="1759441"/>
    <lineage>
        <taxon>Eukaryota</taxon>
        <taxon>Fungi</taxon>
        <taxon>Dikarya</taxon>
        <taxon>Basidiomycota</taxon>
        <taxon>Agaricomycotina</taxon>
        <taxon>Agaricomycetes</taxon>
        <taxon>Agaricomycetidae</taxon>
        <taxon>Atheliales</taxon>
        <taxon>Atheliaceae</taxon>
        <taxon>Athelia</taxon>
    </lineage>
</organism>
<evidence type="ECO:0000313" key="2">
    <source>
        <dbReference type="Proteomes" id="UP000076532"/>
    </source>
</evidence>
<proteinExistence type="predicted"/>
<reference evidence="1 2" key="1">
    <citation type="journal article" date="2016" name="Mol. Biol. Evol.">
        <title>Comparative Genomics of Early-Diverging Mushroom-Forming Fungi Provides Insights into the Origins of Lignocellulose Decay Capabilities.</title>
        <authorList>
            <person name="Nagy L.G."/>
            <person name="Riley R."/>
            <person name="Tritt A."/>
            <person name="Adam C."/>
            <person name="Daum C."/>
            <person name="Floudas D."/>
            <person name="Sun H."/>
            <person name="Yadav J.S."/>
            <person name="Pangilinan J."/>
            <person name="Larsson K.H."/>
            <person name="Matsuura K."/>
            <person name="Barry K."/>
            <person name="Labutti K."/>
            <person name="Kuo R."/>
            <person name="Ohm R.A."/>
            <person name="Bhattacharya S.S."/>
            <person name="Shirouzu T."/>
            <person name="Yoshinaga Y."/>
            <person name="Martin F.M."/>
            <person name="Grigoriev I.V."/>
            <person name="Hibbett D.S."/>
        </authorList>
    </citation>
    <scope>NUCLEOTIDE SEQUENCE [LARGE SCALE GENOMIC DNA]</scope>
    <source>
        <strain evidence="1 2">CBS 109695</strain>
    </source>
</reference>
<dbReference type="Proteomes" id="UP000076532">
    <property type="component" value="Unassembled WGS sequence"/>
</dbReference>
<protein>
    <submittedName>
        <fullName evidence="1">Uncharacterized protein</fullName>
    </submittedName>
</protein>
<gene>
    <name evidence="1" type="ORF">FIBSPDRAFT_496930</name>
</gene>
<sequence>MQRGKKGCRSTSYQRLFQPECALSRELQVDCGVTVKSVHRHCPLPSAPARPITCHALPRVALQADPALHQLAARQPTNTYHTLSLLSLRQVFGRTEGCFYPLLQESEVVLTGRYGSTIATMLISEDRRGRAQYQCTLQNPGCHMHWSPDSLLWHFASFRLAYYASITARLVGYNQNPSAVQGFELQACFKIIMDNCGS</sequence>
<dbReference type="EMBL" id="KV418127">
    <property type="protein sequence ID" value="KZP03231.1"/>
    <property type="molecule type" value="Genomic_DNA"/>
</dbReference>
<keyword evidence="2" id="KW-1185">Reference proteome</keyword>
<accession>A0A167TSD8</accession>
<name>A0A167TSD8_9AGAM</name>
<dbReference type="AlphaFoldDB" id="A0A167TSD8"/>